<dbReference type="Pfam" id="PF00501">
    <property type="entry name" value="AMP-binding"/>
    <property type="match status" value="1"/>
</dbReference>
<reference evidence="3" key="1">
    <citation type="journal article" date="2014" name="Int. J. Syst. Evol. Microbiol.">
        <title>Complete genome sequence of Corynebacterium casei LMG S-19264T (=DSM 44701T), isolated from a smear-ripened cheese.</title>
        <authorList>
            <consortium name="US DOE Joint Genome Institute (JGI-PGF)"/>
            <person name="Walter F."/>
            <person name="Albersmeier A."/>
            <person name="Kalinowski J."/>
            <person name="Ruckert C."/>
        </authorList>
    </citation>
    <scope>NUCLEOTIDE SEQUENCE</scope>
    <source>
        <strain evidence="3">CGMCC 4.7110</strain>
    </source>
</reference>
<evidence type="ECO:0000259" key="1">
    <source>
        <dbReference type="Pfam" id="PF00501"/>
    </source>
</evidence>
<name>A0A918CPF7_9ACTN</name>
<gene>
    <name evidence="3" type="ORF">GCM10011578_019020</name>
</gene>
<dbReference type="EMBL" id="BMML01000003">
    <property type="protein sequence ID" value="GGM98233.1"/>
    <property type="molecule type" value="Genomic_DNA"/>
</dbReference>
<accession>A0A918CPF7</accession>
<dbReference type="Pfam" id="PF13193">
    <property type="entry name" value="AMP-binding_C"/>
    <property type="match status" value="1"/>
</dbReference>
<evidence type="ECO:0000313" key="3">
    <source>
        <dbReference type="EMBL" id="GGM98233.1"/>
    </source>
</evidence>
<dbReference type="InterPro" id="IPR045851">
    <property type="entry name" value="AMP-bd_C_sf"/>
</dbReference>
<comment type="caution">
    <text evidence="3">The sequence shown here is derived from an EMBL/GenBank/DDBJ whole genome shotgun (WGS) entry which is preliminary data.</text>
</comment>
<feature type="domain" description="AMP-dependent synthetase/ligase" evidence="1">
    <location>
        <begin position="26"/>
        <end position="374"/>
    </location>
</feature>
<dbReference type="SUPFAM" id="SSF56801">
    <property type="entry name" value="Acetyl-CoA synthetase-like"/>
    <property type="match status" value="1"/>
</dbReference>
<dbReference type="InterPro" id="IPR025110">
    <property type="entry name" value="AMP-bd_C"/>
</dbReference>
<dbReference type="GO" id="GO:0006631">
    <property type="term" value="P:fatty acid metabolic process"/>
    <property type="evidence" value="ECO:0007669"/>
    <property type="project" value="TreeGrafter"/>
</dbReference>
<reference evidence="3" key="2">
    <citation type="submission" date="2020-09" db="EMBL/GenBank/DDBJ databases">
        <authorList>
            <person name="Sun Q."/>
            <person name="Zhou Y."/>
        </authorList>
    </citation>
    <scope>NUCLEOTIDE SEQUENCE</scope>
    <source>
        <strain evidence="3">CGMCC 4.7110</strain>
    </source>
</reference>
<dbReference type="Gene3D" id="3.30.300.30">
    <property type="match status" value="1"/>
</dbReference>
<keyword evidence="4" id="KW-1185">Reference proteome</keyword>
<dbReference type="Proteomes" id="UP000653411">
    <property type="component" value="Unassembled WGS sequence"/>
</dbReference>
<dbReference type="PANTHER" id="PTHR43201:SF32">
    <property type="entry name" value="2-SUCCINYLBENZOATE--COA LIGASE, CHLOROPLASTIC_PEROXISOMAL"/>
    <property type="match status" value="1"/>
</dbReference>
<proteinExistence type="predicted"/>
<dbReference type="CDD" id="cd04433">
    <property type="entry name" value="AFD_class_I"/>
    <property type="match status" value="1"/>
</dbReference>
<dbReference type="AlphaFoldDB" id="A0A918CPF7"/>
<dbReference type="PANTHER" id="PTHR43201">
    <property type="entry name" value="ACYL-COA SYNTHETASE"/>
    <property type="match status" value="1"/>
</dbReference>
<dbReference type="InterPro" id="IPR000873">
    <property type="entry name" value="AMP-dep_synth/lig_dom"/>
</dbReference>
<feature type="domain" description="AMP-binding enzyme C-terminal" evidence="2">
    <location>
        <begin position="421"/>
        <end position="496"/>
    </location>
</feature>
<dbReference type="Gene3D" id="3.40.50.12780">
    <property type="entry name" value="N-terminal domain of ligase-like"/>
    <property type="match status" value="1"/>
</dbReference>
<organism evidence="3 4">
    <name type="scientific">Streptomyces fuscichromogenes</name>
    <dbReference type="NCBI Taxonomy" id="1324013"/>
    <lineage>
        <taxon>Bacteria</taxon>
        <taxon>Bacillati</taxon>
        <taxon>Actinomycetota</taxon>
        <taxon>Actinomycetes</taxon>
        <taxon>Kitasatosporales</taxon>
        <taxon>Streptomycetaceae</taxon>
        <taxon>Streptomyces</taxon>
    </lineage>
</organism>
<dbReference type="GO" id="GO:0031956">
    <property type="term" value="F:medium-chain fatty acid-CoA ligase activity"/>
    <property type="evidence" value="ECO:0007669"/>
    <property type="project" value="TreeGrafter"/>
</dbReference>
<sequence>MPCEAARLTDAAERSMNLPMILDMVADGMPGRVLLGDRVDGVTGAGLRARARAGAAHVTAVGADRVVYLGPNGPAFPVALFAAALAGVPFLPVNYRLGAEQLADVLSRQHRPLVVTDTPDRVPGLPAVGADDFLRLPLANADPSAALVTGEDDIAVLLMTSGTTAAPKSAVLRHRNLAAYIFGSVEFCSVPEDDATLVSVPPYHIAAVANALSNLYCGRRVVYLDRFTPEGWLDLVREQRVTHAMVVPTMLARIVAELRRRGEQGPASLRSISYGGAKVARDVVEEALRLFPEAGFVNAYGLTETASSIAVLGPEDHRAALSSQDPAVRGRLGSVGRALPSVEIEVQDEGGRSCPPGRIGDILVRGAQVAGEYLEAGSLVGEDGWFPTRDRGYLDEDGYLFVRGRADDTIIRGGENIAPAEIEEVIGRHPAVLDCVVAGVPDHEWGQVIGAFVITRPGGRTDETELRTWVRDRLRGSKTPDRVVFVQEFPTTPTGKVVRRDLVALLAS</sequence>
<protein>
    <submittedName>
        <fullName evidence="3">Uncharacterized protein</fullName>
    </submittedName>
</protein>
<evidence type="ECO:0000313" key="4">
    <source>
        <dbReference type="Proteomes" id="UP000653411"/>
    </source>
</evidence>
<dbReference type="InterPro" id="IPR042099">
    <property type="entry name" value="ANL_N_sf"/>
</dbReference>
<evidence type="ECO:0000259" key="2">
    <source>
        <dbReference type="Pfam" id="PF13193"/>
    </source>
</evidence>